<dbReference type="EC" id="2.7.1.6" evidence="11 12"/>
<comment type="pathway">
    <text evidence="11">Carbohydrate metabolism; galactose metabolism.</text>
</comment>
<dbReference type="Proteomes" id="UP000317010">
    <property type="component" value="Unassembled WGS sequence"/>
</dbReference>
<dbReference type="AlphaFoldDB" id="A0A562TTZ5"/>
<dbReference type="InterPro" id="IPR006204">
    <property type="entry name" value="GHMP_kinase_N_dom"/>
</dbReference>
<keyword evidence="8 11" id="KW-0460">Magnesium</keyword>
<comment type="caution">
    <text evidence="16">The sequence shown here is derived from an EMBL/GenBank/DDBJ whole genome shotgun (WGS) entry which is preliminary data.</text>
</comment>
<dbReference type="PIRSF" id="PIRSF000530">
    <property type="entry name" value="Galactokinase"/>
    <property type="match status" value="1"/>
</dbReference>
<protein>
    <recommendedName>
        <fullName evidence="11 12">Galactokinase</fullName>
        <ecNumber evidence="11 12">2.7.1.6</ecNumber>
    </recommendedName>
    <alternativeName>
        <fullName evidence="11">Galactose kinase</fullName>
    </alternativeName>
</protein>
<dbReference type="Pfam" id="PF08544">
    <property type="entry name" value="GHMP_kinases_C"/>
    <property type="match status" value="1"/>
</dbReference>
<evidence type="ECO:0000259" key="13">
    <source>
        <dbReference type="Pfam" id="PF00288"/>
    </source>
</evidence>
<evidence type="ECO:0000313" key="16">
    <source>
        <dbReference type="EMBL" id="TWI96674.1"/>
    </source>
</evidence>
<keyword evidence="10 11" id="KW-0119">Carbohydrate metabolism</keyword>
<dbReference type="InterPro" id="IPR014721">
    <property type="entry name" value="Ribsml_uS5_D2-typ_fold_subgr"/>
</dbReference>
<sequence length="391" mass="43246">MKNNLLKEFTKRYNKPATYSYFSPGRVNLIGEHIDYNGGLVMPCAITFGTYLLLAPNEDSVFRFQSLNFSDELSIPLKNNYEKDGEGWFNYPLGVIEHFLKDGHQLKGMDLLFYGDIPIGSGLSSSASIEVVTAFALNDIFNSGYSKLELVKLSKSVENNFIGVNSGIMDQFAVAFGEKNKALMLNCDTLEYKAVDSNLGNNVLAIINTNKPRKLAESKYNERVQECAKALELLQQELDIKNLCDIDTDTFNKYSNLIKDKIIYNRAKHVIEENDRVKLAAEALSQSNLDEFGKLMYASHASLRNLYEVSGVELDAVVDYCKTDANVSGARMTGAGFGGCAIALVKEEAFEEFSKGVAAYYTDKIGYAPSVYSSLIGDGVGVLAAFEDARM</sequence>
<keyword evidence="4 11" id="KW-0479">Metal-binding</keyword>
<dbReference type="UniPathway" id="UPA00214"/>
<keyword evidence="9 11" id="KW-0299">Galactose metabolism</keyword>
<evidence type="ECO:0000256" key="8">
    <source>
        <dbReference type="ARBA" id="ARBA00022842"/>
    </source>
</evidence>
<dbReference type="InterPro" id="IPR000705">
    <property type="entry name" value="Galactokinase"/>
</dbReference>
<dbReference type="GO" id="GO:0005829">
    <property type="term" value="C:cytosol"/>
    <property type="evidence" value="ECO:0007669"/>
    <property type="project" value="TreeGrafter"/>
</dbReference>
<feature type="binding site" evidence="11">
    <location>
        <begin position="32"/>
        <end position="35"/>
    </location>
    <ligand>
        <name>substrate</name>
    </ligand>
</feature>
<comment type="catalytic activity">
    <reaction evidence="11">
        <text>alpha-D-galactose + ATP = alpha-D-galactose 1-phosphate + ADP + H(+)</text>
        <dbReference type="Rhea" id="RHEA:13553"/>
        <dbReference type="ChEBI" id="CHEBI:15378"/>
        <dbReference type="ChEBI" id="CHEBI:28061"/>
        <dbReference type="ChEBI" id="CHEBI:30616"/>
        <dbReference type="ChEBI" id="CHEBI:58336"/>
        <dbReference type="ChEBI" id="CHEBI:456216"/>
        <dbReference type="EC" id="2.7.1.6"/>
    </reaction>
</comment>
<dbReference type="Gene3D" id="3.30.230.10">
    <property type="match status" value="1"/>
</dbReference>
<keyword evidence="6 11" id="KW-0418">Kinase</keyword>
<evidence type="ECO:0000256" key="2">
    <source>
        <dbReference type="ARBA" id="ARBA00022490"/>
    </source>
</evidence>
<dbReference type="GO" id="GO:0000287">
    <property type="term" value="F:magnesium ion binding"/>
    <property type="evidence" value="ECO:0007669"/>
    <property type="project" value="UniProtKB-UniRule"/>
</dbReference>
<feature type="domain" description="GHMP kinase N-terminal" evidence="13">
    <location>
        <begin position="90"/>
        <end position="177"/>
    </location>
</feature>
<evidence type="ECO:0000259" key="15">
    <source>
        <dbReference type="Pfam" id="PF10509"/>
    </source>
</evidence>
<dbReference type="GO" id="GO:0005524">
    <property type="term" value="F:ATP binding"/>
    <property type="evidence" value="ECO:0007669"/>
    <property type="project" value="UniProtKB-UniRule"/>
</dbReference>
<dbReference type="InterPro" id="IPR022963">
    <property type="entry name" value="Galactokinase_bac"/>
</dbReference>
<feature type="binding site" evidence="11">
    <location>
        <position position="220"/>
    </location>
    <ligand>
        <name>substrate</name>
    </ligand>
</feature>
<dbReference type="Gene3D" id="3.30.70.890">
    <property type="entry name" value="GHMP kinase, C-terminal domain"/>
    <property type="match status" value="1"/>
</dbReference>
<comment type="similarity">
    <text evidence="1 11">Belongs to the GHMP kinase family. GalK subfamily.</text>
</comment>
<keyword evidence="17" id="KW-1185">Reference proteome</keyword>
<comment type="function">
    <text evidence="11">Catalyzes the transfer of the gamma-phosphate of ATP to D-galactose to form alpha-D-galactose-1-phosphate (Gal-1-P).</text>
</comment>
<dbReference type="SUPFAM" id="SSF54211">
    <property type="entry name" value="Ribosomal protein S5 domain 2-like"/>
    <property type="match status" value="1"/>
</dbReference>
<dbReference type="RefSeq" id="WP_144914979.1">
    <property type="nucleotide sequence ID" value="NZ_VLLI01000012.1"/>
</dbReference>
<evidence type="ECO:0000256" key="9">
    <source>
        <dbReference type="ARBA" id="ARBA00023144"/>
    </source>
</evidence>
<dbReference type="InterPro" id="IPR019539">
    <property type="entry name" value="GalKase_N"/>
</dbReference>
<dbReference type="EMBL" id="VLLI01000012">
    <property type="protein sequence ID" value="TWI96674.1"/>
    <property type="molecule type" value="Genomic_DNA"/>
</dbReference>
<comment type="subcellular location">
    <subcellularLocation>
        <location evidence="11">Cytoplasm</location>
    </subcellularLocation>
</comment>
<feature type="binding site" evidence="11">
    <location>
        <position position="126"/>
    </location>
    <ligand>
        <name>Mg(2+)</name>
        <dbReference type="ChEBI" id="CHEBI:18420"/>
    </ligand>
</feature>
<reference evidence="16 17" key="1">
    <citation type="submission" date="2019-07" db="EMBL/GenBank/DDBJ databases">
        <title>Genomic Encyclopedia of Archaeal and Bacterial Type Strains, Phase II (KMG-II): from individual species to whole genera.</title>
        <authorList>
            <person name="Goeker M."/>
        </authorList>
    </citation>
    <scope>NUCLEOTIDE SEQUENCE [LARGE SCALE GENOMIC DNA]</scope>
    <source>
        <strain evidence="16 17">ATCC BAA-1854</strain>
    </source>
</reference>
<evidence type="ECO:0000256" key="7">
    <source>
        <dbReference type="ARBA" id="ARBA00022840"/>
    </source>
</evidence>
<dbReference type="FunFam" id="3.30.70.890:FF:000001">
    <property type="entry name" value="Galactokinase"/>
    <property type="match status" value="1"/>
</dbReference>
<dbReference type="NCBIfam" id="TIGR00131">
    <property type="entry name" value="gal_kin"/>
    <property type="match status" value="1"/>
</dbReference>
<dbReference type="InterPro" id="IPR020568">
    <property type="entry name" value="Ribosomal_Su5_D2-typ_SF"/>
</dbReference>
<dbReference type="NCBIfam" id="NF003705">
    <property type="entry name" value="PRK05322.1"/>
    <property type="match status" value="1"/>
</dbReference>
<feature type="site" description="Transition state stabilizer" evidence="11">
    <location>
        <position position="26"/>
    </location>
</feature>
<dbReference type="PRINTS" id="PR00959">
    <property type="entry name" value="MEVGALKINASE"/>
</dbReference>
<evidence type="ECO:0000256" key="10">
    <source>
        <dbReference type="ARBA" id="ARBA00023277"/>
    </source>
</evidence>
<gene>
    <name evidence="11" type="primary">galK</name>
    <name evidence="16" type="ORF">JN11_03786</name>
</gene>
<dbReference type="PROSITE" id="PS00627">
    <property type="entry name" value="GHMP_KINASES_ATP"/>
    <property type="match status" value="1"/>
</dbReference>
<dbReference type="GO" id="GO:0004335">
    <property type="term" value="F:galactokinase activity"/>
    <property type="evidence" value="ECO:0007669"/>
    <property type="project" value="UniProtKB-UniRule"/>
</dbReference>
<feature type="domain" description="Galactokinase N-terminal" evidence="15">
    <location>
        <begin position="7"/>
        <end position="56"/>
    </location>
</feature>
<dbReference type="InterPro" id="IPR006206">
    <property type="entry name" value="Mevalonate/galactokinase"/>
</dbReference>
<dbReference type="PANTHER" id="PTHR10457">
    <property type="entry name" value="MEVALONATE KINASE/GALACTOKINASE"/>
    <property type="match status" value="1"/>
</dbReference>
<keyword evidence="2 11" id="KW-0963">Cytoplasm</keyword>
<dbReference type="Pfam" id="PF00288">
    <property type="entry name" value="GHMP_kinases_N"/>
    <property type="match status" value="1"/>
</dbReference>
<dbReference type="FunFam" id="3.30.230.10:FF:000017">
    <property type="entry name" value="Galactokinase"/>
    <property type="match status" value="1"/>
</dbReference>
<dbReference type="InterPro" id="IPR006203">
    <property type="entry name" value="GHMP_knse_ATP-bd_CS"/>
</dbReference>
<feature type="binding site" evidence="11">
    <location>
        <begin position="120"/>
        <end position="126"/>
    </location>
    <ligand>
        <name>ATP</name>
        <dbReference type="ChEBI" id="CHEBI:30616"/>
    </ligand>
</feature>
<evidence type="ECO:0000256" key="3">
    <source>
        <dbReference type="ARBA" id="ARBA00022679"/>
    </source>
</evidence>
<evidence type="ECO:0000256" key="5">
    <source>
        <dbReference type="ARBA" id="ARBA00022741"/>
    </source>
</evidence>
<dbReference type="SUPFAM" id="SSF55060">
    <property type="entry name" value="GHMP Kinase, C-terminal domain"/>
    <property type="match status" value="1"/>
</dbReference>
<accession>A0A562TTZ5</accession>
<dbReference type="InterPro" id="IPR013750">
    <property type="entry name" value="GHMP_kinase_C_dom"/>
</dbReference>
<keyword evidence="5 11" id="KW-0547">Nucleotide-binding</keyword>
<evidence type="ECO:0000313" key="17">
    <source>
        <dbReference type="Proteomes" id="UP000317010"/>
    </source>
</evidence>
<organism evidence="16 17">
    <name type="scientific">Mucilaginibacter frigoritolerans</name>
    <dbReference type="NCBI Taxonomy" id="652788"/>
    <lineage>
        <taxon>Bacteria</taxon>
        <taxon>Pseudomonadati</taxon>
        <taxon>Bacteroidota</taxon>
        <taxon>Sphingobacteriia</taxon>
        <taxon>Sphingobacteriales</taxon>
        <taxon>Sphingobacteriaceae</taxon>
        <taxon>Mucilaginibacter</taxon>
    </lineage>
</organism>
<feature type="binding site" evidence="11">
    <location>
        <position position="158"/>
    </location>
    <ligand>
        <name>Mg(2+)</name>
        <dbReference type="ChEBI" id="CHEBI:18420"/>
    </ligand>
</feature>
<dbReference type="OrthoDB" id="250531at2"/>
<dbReference type="PANTHER" id="PTHR10457:SF7">
    <property type="entry name" value="GALACTOKINASE-RELATED"/>
    <property type="match status" value="1"/>
</dbReference>
<dbReference type="InterPro" id="IPR019741">
    <property type="entry name" value="Galactokinase_CS"/>
</dbReference>
<dbReference type="GO" id="GO:0006012">
    <property type="term" value="P:galactose metabolic process"/>
    <property type="evidence" value="ECO:0007669"/>
    <property type="project" value="UniProtKB-UniRule"/>
</dbReference>
<dbReference type="InterPro" id="IPR036554">
    <property type="entry name" value="GHMP_kinase_C_sf"/>
</dbReference>
<evidence type="ECO:0000256" key="6">
    <source>
        <dbReference type="ARBA" id="ARBA00022777"/>
    </source>
</evidence>
<dbReference type="HAMAP" id="MF_00246">
    <property type="entry name" value="Galactokinase"/>
    <property type="match status" value="1"/>
</dbReference>
<proteinExistence type="inferred from homology"/>
<keyword evidence="3 11" id="KW-0808">Transferase</keyword>
<dbReference type="PRINTS" id="PR00473">
    <property type="entry name" value="GALCTOKINASE"/>
</dbReference>
<evidence type="ECO:0000256" key="4">
    <source>
        <dbReference type="ARBA" id="ARBA00022723"/>
    </source>
</evidence>
<keyword evidence="7 11" id="KW-0067">ATP-binding</keyword>
<evidence type="ECO:0000256" key="11">
    <source>
        <dbReference type="HAMAP-Rule" id="MF_00246"/>
    </source>
</evidence>
<feature type="domain" description="GHMP kinase C-terminal" evidence="14">
    <location>
        <begin position="280"/>
        <end position="360"/>
    </location>
</feature>
<evidence type="ECO:0000259" key="14">
    <source>
        <dbReference type="Pfam" id="PF08544"/>
    </source>
</evidence>
<evidence type="ECO:0000256" key="1">
    <source>
        <dbReference type="ARBA" id="ARBA00006566"/>
    </source>
</evidence>
<evidence type="ECO:0000256" key="12">
    <source>
        <dbReference type="NCBIfam" id="TIGR00131"/>
    </source>
</evidence>
<feature type="active site" description="Proton acceptor" evidence="11">
    <location>
        <position position="170"/>
    </location>
</feature>
<dbReference type="PROSITE" id="PS00106">
    <property type="entry name" value="GALACTOKINASE"/>
    <property type="match status" value="1"/>
</dbReference>
<dbReference type="Pfam" id="PF10509">
    <property type="entry name" value="GalKase_gal_bdg"/>
    <property type="match status" value="1"/>
</dbReference>
<name>A0A562TTZ5_9SPHI</name>
<feature type="binding site" evidence="11">
    <location>
        <position position="66"/>
    </location>
    <ligand>
        <name>ATP</name>
        <dbReference type="ChEBI" id="CHEBI:30616"/>
    </ligand>
</feature>